<comment type="caution">
    <text evidence="3">The sequence shown here is derived from an EMBL/GenBank/DDBJ whole genome shotgun (WGS) entry which is preliminary data.</text>
</comment>
<organism evidence="3 4">
    <name type="scientific">Pseudosporangium ferrugineum</name>
    <dbReference type="NCBI Taxonomy" id="439699"/>
    <lineage>
        <taxon>Bacteria</taxon>
        <taxon>Bacillati</taxon>
        <taxon>Actinomycetota</taxon>
        <taxon>Actinomycetes</taxon>
        <taxon>Micromonosporales</taxon>
        <taxon>Micromonosporaceae</taxon>
        <taxon>Pseudosporangium</taxon>
    </lineage>
</organism>
<keyword evidence="4" id="KW-1185">Reference proteome</keyword>
<proteinExistence type="predicted"/>
<dbReference type="InterPro" id="IPR008979">
    <property type="entry name" value="Galactose-bd-like_sf"/>
</dbReference>
<feature type="chain" id="PRO_5015681031" evidence="1">
    <location>
        <begin position="27"/>
        <end position="561"/>
    </location>
</feature>
<dbReference type="InterPro" id="IPR036514">
    <property type="entry name" value="SGNH_hydro_sf"/>
</dbReference>
<reference evidence="3 4" key="1">
    <citation type="submission" date="2018-03" db="EMBL/GenBank/DDBJ databases">
        <title>Genomic Encyclopedia of Archaeal and Bacterial Type Strains, Phase II (KMG-II): from individual species to whole genera.</title>
        <authorList>
            <person name="Goeker M."/>
        </authorList>
    </citation>
    <scope>NUCLEOTIDE SEQUENCE [LARGE SCALE GENOMIC DNA]</scope>
    <source>
        <strain evidence="3 4">DSM 45348</strain>
    </source>
</reference>
<sequence length="561" mass="58614">MRTLSRLLAAALAAAATLLVPATAHAAPVTGRPVRIMPLGDSITWGEGSSTTSSYRADLWQRLTGGAGLAVDYVGSARSGSLPDTDNEGHSGWRIDQIIASVDGWLATARPDVVLLHIGTNDMNQNYEVASAPARLGTLLDRIHAGAPSAVVLVAQIVPALDATIDARVDSFNAAVPPVLASRAYARLVDLNTTITTADMRDTLHPGDAGYTKMADLWYAALEAELGGGRDWPLLRTGLEPGETATTWTDTAEAAVNVGGYQANLAGMETGPRAETSRGGANALMYSGNDLSASGSYSYMRVFDTHLRLSAASVLTYWIYPQQANGTYVAVDLSFTDGTSLRDSGAADQYGVRAHPQFQGEGGRLAVNRWNLVRVNLGALAGRTVDRVHLGYDQPAGTGPFRGYVDDLAVTGSTRQAADPAAAVNLALKHPATASPACAPAEDAARAADGATAGNSKWCTGTSGATWQTDLGAATTVRTVVVRHASSGGEQNAWNTRAYRIQTSTDATTWTTFATVTANADGITTTTAPPATARHVRLVIDAGQQDGGPTARIYEVEVYSA</sequence>
<dbReference type="PROSITE" id="PS50022">
    <property type="entry name" value="FA58C_3"/>
    <property type="match status" value="1"/>
</dbReference>
<dbReference type="SUPFAM" id="SSF52266">
    <property type="entry name" value="SGNH hydrolase"/>
    <property type="match status" value="1"/>
</dbReference>
<dbReference type="InterPro" id="IPR051532">
    <property type="entry name" value="Ester_Hydrolysis_Enzymes"/>
</dbReference>
<dbReference type="AlphaFoldDB" id="A0A2T0SF96"/>
<name>A0A2T0SF96_9ACTN</name>
<protein>
    <submittedName>
        <fullName evidence="3">Lysophospholipase L1-like esterase</fullName>
    </submittedName>
</protein>
<accession>A0A2T0SF96</accession>
<dbReference type="PANTHER" id="PTHR30383">
    <property type="entry name" value="THIOESTERASE 1/PROTEASE 1/LYSOPHOSPHOLIPASE L1"/>
    <property type="match status" value="1"/>
</dbReference>
<evidence type="ECO:0000313" key="4">
    <source>
        <dbReference type="Proteomes" id="UP000239209"/>
    </source>
</evidence>
<feature type="domain" description="F5/8 type C" evidence="2">
    <location>
        <begin position="417"/>
        <end position="561"/>
    </location>
</feature>
<dbReference type="SUPFAM" id="SSF49785">
    <property type="entry name" value="Galactose-binding domain-like"/>
    <property type="match status" value="1"/>
</dbReference>
<dbReference type="EMBL" id="PVZG01000002">
    <property type="protein sequence ID" value="PRY32088.1"/>
    <property type="molecule type" value="Genomic_DNA"/>
</dbReference>
<dbReference type="GO" id="GO:0004622">
    <property type="term" value="F:phosphatidylcholine lysophospholipase activity"/>
    <property type="evidence" value="ECO:0007669"/>
    <property type="project" value="TreeGrafter"/>
</dbReference>
<dbReference type="Pfam" id="PF13472">
    <property type="entry name" value="Lipase_GDSL_2"/>
    <property type="match status" value="1"/>
</dbReference>
<evidence type="ECO:0000259" key="2">
    <source>
        <dbReference type="PROSITE" id="PS50022"/>
    </source>
</evidence>
<dbReference type="Proteomes" id="UP000239209">
    <property type="component" value="Unassembled WGS sequence"/>
</dbReference>
<dbReference type="Gene3D" id="3.40.50.1110">
    <property type="entry name" value="SGNH hydrolase"/>
    <property type="match status" value="1"/>
</dbReference>
<dbReference type="InterPro" id="IPR000421">
    <property type="entry name" value="FA58C"/>
</dbReference>
<dbReference type="Gene3D" id="2.60.120.260">
    <property type="entry name" value="Galactose-binding domain-like"/>
    <property type="match status" value="1"/>
</dbReference>
<dbReference type="PANTHER" id="PTHR30383:SF5">
    <property type="entry name" value="SGNH HYDROLASE-TYPE ESTERASE DOMAIN-CONTAINING PROTEIN"/>
    <property type="match status" value="1"/>
</dbReference>
<dbReference type="CDD" id="cd01833">
    <property type="entry name" value="XynB_like"/>
    <property type="match status" value="1"/>
</dbReference>
<dbReference type="Pfam" id="PF00754">
    <property type="entry name" value="F5_F8_type_C"/>
    <property type="match status" value="1"/>
</dbReference>
<feature type="signal peptide" evidence="1">
    <location>
        <begin position="1"/>
        <end position="26"/>
    </location>
</feature>
<keyword evidence="1" id="KW-0732">Signal</keyword>
<evidence type="ECO:0000313" key="3">
    <source>
        <dbReference type="EMBL" id="PRY32088.1"/>
    </source>
</evidence>
<dbReference type="InterPro" id="IPR013830">
    <property type="entry name" value="SGNH_hydro"/>
</dbReference>
<gene>
    <name evidence="3" type="ORF">CLV70_102299</name>
</gene>
<evidence type="ECO:0000256" key="1">
    <source>
        <dbReference type="SAM" id="SignalP"/>
    </source>
</evidence>